<organism evidence="5 6">
    <name type="scientific">Winogradskya consettensis</name>
    <dbReference type="NCBI Taxonomy" id="113560"/>
    <lineage>
        <taxon>Bacteria</taxon>
        <taxon>Bacillati</taxon>
        <taxon>Actinomycetota</taxon>
        <taxon>Actinomycetes</taxon>
        <taxon>Micromonosporales</taxon>
        <taxon>Micromonosporaceae</taxon>
        <taxon>Winogradskya</taxon>
    </lineage>
</organism>
<feature type="domain" description="FAD-binding" evidence="4">
    <location>
        <begin position="4"/>
        <end position="311"/>
    </location>
</feature>
<evidence type="ECO:0000256" key="2">
    <source>
        <dbReference type="ARBA" id="ARBA00023033"/>
    </source>
</evidence>
<gene>
    <name evidence="5" type="ORF">Aco04nite_55820</name>
</gene>
<dbReference type="SUPFAM" id="SSF51905">
    <property type="entry name" value="FAD/NAD(P)-binding domain"/>
    <property type="match status" value="1"/>
</dbReference>
<evidence type="ECO:0000256" key="3">
    <source>
        <dbReference type="SAM" id="MobiDB-lite"/>
    </source>
</evidence>
<evidence type="ECO:0000313" key="6">
    <source>
        <dbReference type="Proteomes" id="UP000680865"/>
    </source>
</evidence>
<accession>A0A919VST3</accession>
<dbReference type="PANTHER" id="PTHR13789:SF309">
    <property type="entry name" value="PUTATIVE (AFU_ORTHOLOGUE AFUA_6G14510)-RELATED"/>
    <property type="match status" value="1"/>
</dbReference>
<dbReference type="Pfam" id="PF01494">
    <property type="entry name" value="FAD_binding_3"/>
    <property type="match status" value="1"/>
</dbReference>
<comment type="caution">
    <text evidence="5">The sequence shown here is derived from an EMBL/GenBank/DDBJ whole genome shotgun (WGS) entry which is preliminary data.</text>
</comment>
<keyword evidence="1" id="KW-0560">Oxidoreductase</keyword>
<keyword evidence="2" id="KW-0503">Monooxygenase</keyword>
<evidence type="ECO:0000259" key="4">
    <source>
        <dbReference type="Pfam" id="PF01494"/>
    </source>
</evidence>
<dbReference type="SUPFAM" id="SSF54373">
    <property type="entry name" value="FAD-linked reductases, C-terminal domain"/>
    <property type="match status" value="1"/>
</dbReference>
<dbReference type="Gene3D" id="3.50.50.60">
    <property type="entry name" value="FAD/NAD(P)-binding domain"/>
    <property type="match status" value="1"/>
</dbReference>
<dbReference type="Proteomes" id="UP000680865">
    <property type="component" value="Unassembled WGS sequence"/>
</dbReference>
<dbReference type="PRINTS" id="PR00420">
    <property type="entry name" value="RNGMNOXGNASE"/>
</dbReference>
<feature type="compositionally biased region" description="Basic and acidic residues" evidence="3">
    <location>
        <begin position="335"/>
        <end position="349"/>
    </location>
</feature>
<dbReference type="InterPro" id="IPR002938">
    <property type="entry name" value="FAD-bd"/>
</dbReference>
<dbReference type="EMBL" id="BOQP01000030">
    <property type="protein sequence ID" value="GIM77529.1"/>
    <property type="molecule type" value="Genomic_DNA"/>
</dbReference>
<proteinExistence type="predicted"/>
<dbReference type="InterPro" id="IPR050493">
    <property type="entry name" value="FAD-dep_Monooxygenase_BioMet"/>
</dbReference>
<dbReference type="GO" id="GO:0004497">
    <property type="term" value="F:monooxygenase activity"/>
    <property type="evidence" value="ECO:0007669"/>
    <property type="project" value="UniProtKB-KW"/>
</dbReference>
<dbReference type="AlphaFoldDB" id="A0A919VST3"/>
<dbReference type="PANTHER" id="PTHR13789">
    <property type="entry name" value="MONOOXYGENASE"/>
    <property type="match status" value="1"/>
</dbReference>
<evidence type="ECO:0000256" key="1">
    <source>
        <dbReference type="ARBA" id="ARBA00023002"/>
    </source>
</evidence>
<sequence>MAMTRAIVIGAGIAGLTTAVAMSRTGVHCEIVERRTCPAGGGGLQLSPDATSVLRRLGLGTVLRDATRPRTRELRRWQDNSVIARTGLGSREAPYCTMRRTTLVRALLAAVPGSVHFGRRCAGVIDHTGGVVARLDDGTALTADIVVGADGLHSSVAAQLGTVPIRYSGHSVYRAVIPAGRAGRLAPSGVVVWLGPGQHCVAYPIDDGGSINLVFTVPAAVPPSAVREVETASVLRAYDNWHPAVRGLIALADRFDHHGLFDRAPLPAWHRGRVVLVGDAAHPMLPFVAQGAAQAIEDAAALAGNLDDFARFEAGRRPRVERIAAAARDGAVEFHLPDGPAQRERDRRLAAGARPQVGALR</sequence>
<protein>
    <submittedName>
        <fullName evidence="5">Salicylate hydroxylase</fullName>
    </submittedName>
</protein>
<feature type="region of interest" description="Disordered" evidence="3">
    <location>
        <begin position="335"/>
        <end position="361"/>
    </location>
</feature>
<dbReference type="InterPro" id="IPR036188">
    <property type="entry name" value="FAD/NAD-bd_sf"/>
</dbReference>
<reference evidence="5" key="1">
    <citation type="submission" date="2021-03" db="EMBL/GenBank/DDBJ databases">
        <title>Whole genome shotgun sequence of Actinoplanes consettensis NBRC 14913.</title>
        <authorList>
            <person name="Komaki H."/>
            <person name="Tamura T."/>
        </authorList>
    </citation>
    <scope>NUCLEOTIDE SEQUENCE</scope>
    <source>
        <strain evidence="5">NBRC 14913</strain>
    </source>
</reference>
<name>A0A919VST3_9ACTN</name>
<dbReference type="GO" id="GO:0071949">
    <property type="term" value="F:FAD binding"/>
    <property type="evidence" value="ECO:0007669"/>
    <property type="project" value="InterPro"/>
</dbReference>
<keyword evidence="6" id="KW-1185">Reference proteome</keyword>
<evidence type="ECO:0000313" key="5">
    <source>
        <dbReference type="EMBL" id="GIM77529.1"/>
    </source>
</evidence>